<evidence type="ECO:0000313" key="15">
    <source>
        <dbReference type="Proteomes" id="UP000286976"/>
    </source>
</evidence>
<dbReference type="SUPFAM" id="SSF52540">
    <property type="entry name" value="P-loop containing nucleoside triphosphate hydrolases"/>
    <property type="match status" value="1"/>
</dbReference>
<evidence type="ECO:0000256" key="3">
    <source>
        <dbReference type="ARBA" id="ARBA00022695"/>
    </source>
</evidence>
<keyword evidence="6 11" id="KW-0547">Nucleotide-binding</keyword>
<dbReference type="InterPro" id="IPR012763">
    <property type="entry name" value="DNA_pol_III_sug/sutau_N"/>
</dbReference>
<keyword evidence="7" id="KW-0862">Zinc</keyword>
<dbReference type="AlphaFoldDB" id="A0A432X277"/>
<feature type="compositionally biased region" description="Pro residues" evidence="12">
    <location>
        <begin position="523"/>
        <end position="534"/>
    </location>
</feature>
<evidence type="ECO:0000256" key="2">
    <source>
        <dbReference type="ARBA" id="ARBA00022679"/>
    </source>
</evidence>
<dbReference type="InterPro" id="IPR022754">
    <property type="entry name" value="DNA_pol_III_gamma-3"/>
</dbReference>
<dbReference type="InterPro" id="IPR027417">
    <property type="entry name" value="P-loop_NTPase"/>
</dbReference>
<dbReference type="Pfam" id="PF12169">
    <property type="entry name" value="DNA_pol3_gamma3"/>
    <property type="match status" value="1"/>
</dbReference>
<evidence type="ECO:0000256" key="8">
    <source>
        <dbReference type="ARBA" id="ARBA00022840"/>
    </source>
</evidence>
<dbReference type="Pfam" id="PF22608">
    <property type="entry name" value="DNAX_ATPase_lid"/>
    <property type="match status" value="1"/>
</dbReference>
<dbReference type="FunFam" id="3.40.50.300:FF:000014">
    <property type="entry name" value="DNA polymerase III subunit gamma/tau"/>
    <property type="match status" value="1"/>
</dbReference>
<dbReference type="Gene3D" id="1.20.272.10">
    <property type="match status" value="1"/>
</dbReference>
<evidence type="ECO:0000259" key="13">
    <source>
        <dbReference type="SMART" id="SM00382"/>
    </source>
</evidence>
<comment type="catalytic activity">
    <reaction evidence="10 11">
        <text>DNA(n) + a 2'-deoxyribonucleoside 5'-triphosphate = DNA(n+1) + diphosphate</text>
        <dbReference type="Rhea" id="RHEA:22508"/>
        <dbReference type="Rhea" id="RHEA-COMP:17339"/>
        <dbReference type="Rhea" id="RHEA-COMP:17340"/>
        <dbReference type="ChEBI" id="CHEBI:33019"/>
        <dbReference type="ChEBI" id="CHEBI:61560"/>
        <dbReference type="ChEBI" id="CHEBI:173112"/>
        <dbReference type="EC" id="2.7.7.7"/>
    </reaction>
</comment>
<keyword evidence="9 11" id="KW-0239">DNA-directed DNA polymerase</keyword>
<dbReference type="NCBIfam" id="NF005942">
    <property type="entry name" value="PRK07994.1"/>
    <property type="match status" value="1"/>
</dbReference>
<evidence type="ECO:0000256" key="12">
    <source>
        <dbReference type="SAM" id="MobiDB-lite"/>
    </source>
</evidence>
<dbReference type="InterPro" id="IPR038249">
    <property type="entry name" value="PolIII_tau_V_sf"/>
</dbReference>
<dbReference type="InterPro" id="IPR008921">
    <property type="entry name" value="DNA_pol3_clamp-load_cplx_C"/>
</dbReference>
<name>A0A432X277_9GAMM</name>
<keyword evidence="15" id="KW-1185">Reference proteome</keyword>
<evidence type="ECO:0000256" key="1">
    <source>
        <dbReference type="ARBA" id="ARBA00006360"/>
    </source>
</evidence>
<feature type="domain" description="AAA+ ATPase" evidence="13">
    <location>
        <begin position="38"/>
        <end position="179"/>
    </location>
</feature>
<dbReference type="NCBIfam" id="TIGR02397">
    <property type="entry name" value="dnaX_nterm"/>
    <property type="match status" value="1"/>
</dbReference>
<dbReference type="FunFam" id="1.10.8.60:FF:000013">
    <property type="entry name" value="DNA polymerase III subunit gamma/tau"/>
    <property type="match status" value="1"/>
</dbReference>
<dbReference type="InterPro" id="IPR021029">
    <property type="entry name" value="DNA_pol_III_tau_dom-5"/>
</dbReference>
<dbReference type="GO" id="GO:0003887">
    <property type="term" value="F:DNA-directed DNA polymerase activity"/>
    <property type="evidence" value="ECO:0007669"/>
    <property type="project" value="UniProtKB-KW"/>
</dbReference>
<dbReference type="GO" id="GO:0046872">
    <property type="term" value="F:metal ion binding"/>
    <property type="evidence" value="ECO:0007669"/>
    <property type="project" value="UniProtKB-KW"/>
</dbReference>
<dbReference type="Gene3D" id="3.30.300.150">
    <property type="entry name" value="DNA polymerase III, tau subunit, domain V"/>
    <property type="match status" value="1"/>
</dbReference>
<dbReference type="SUPFAM" id="SSF48019">
    <property type="entry name" value="post-AAA+ oligomerization domain-like"/>
    <property type="match status" value="1"/>
</dbReference>
<dbReference type="GO" id="GO:0003677">
    <property type="term" value="F:DNA binding"/>
    <property type="evidence" value="ECO:0007669"/>
    <property type="project" value="InterPro"/>
</dbReference>
<evidence type="ECO:0000256" key="11">
    <source>
        <dbReference type="RuleBase" id="RU364063"/>
    </source>
</evidence>
<dbReference type="GO" id="GO:0009360">
    <property type="term" value="C:DNA polymerase III complex"/>
    <property type="evidence" value="ECO:0007669"/>
    <property type="project" value="InterPro"/>
</dbReference>
<evidence type="ECO:0000256" key="5">
    <source>
        <dbReference type="ARBA" id="ARBA00022723"/>
    </source>
</evidence>
<keyword evidence="2 11" id="KW-0808">Transferase</keyword>
<sequence length="684" mass="74572">MMSYQVLARQWRPSTFSEVVGQQHVLQALSNALRHQRLHHAYLLSGTRGVGKTTIARILSRSLNCVTGITPNPCGECEACVQINEGRFVDLLEIDAASRTKVEDTREILENVQYRPTSGRYKVYLIDEVHMLSRHSFNALLKTLEEPPEHAIFLLATTEPDKLPVTVLSRCLQFNLRALTREEIAGQLSKVLSAESIPFEASALELLARAARGSMRDALSLTDQAIAQGDGQVNEQGVAMMLGRLDPRDNIALLNYLAQGQVDQALQHLRSLPDRMTDISDVLNELQNLLHQLALLQIAPNYLDSGLVKHQEGMQALAALLAPEQIQVWYRMVLEGRRELPLATDAFAAVEMTLLRLLTFRPVTASSLQTSAPASHGEPALPEPEPEPEPTLAEPEVAQQQPEQVAEQPVQAAPPTPPRMPAKPTPPPTALDEAELVQQQDAILQQASAQHVPAPSQPEPMVEPPAAAVEQPAATAEKVAEDPLASLLATRDLLAGTDSGATPPTPQASEPIPTTAEPTPRADSPPPKPEPAPEPQVLVPEHVHALQAPRAELTPQVREAADIDGWSASIAGIEPQGLVRQLLLHSNLKQQAGGYVLTIGSNKQTLWSPQTEQHLTNTLQQLIGDAPLTIEFGEVQNTPFMIQQEIDSYRLQLAASYVEQHDDIQALTAALELELVDGSIQPRD</sequence>
<keyword evidence="4 11" id="KW-0235">DNA replication</keyword>
<dbReference type="GO" id="GO:0006261">
    <property type="term" value="P:DNA-templated DNA replication"/>
    <property type="evidence" value="ECO:0007669"/>
    <property type="project" value="TreeGrafter"/>
</dbReference>
<dbReference type="EC" id="2.7.7.7" evidence="11"/>
<dbReference type="PANTHER" id="PTHR11669">
    <property type="entry name" value="REPLICATION FACTOR C / DNA POLYMERASE III GAMMA-TAU SUBUNIT"/>
    <property type="match status" value="1"/>
</dbReference>
<protein>
    <recommendedName>
        <fullName evidence="11">DNA polymerase III subunit gamma/tau</fullName>
        <ecNumber evidence="11">2.7.7.7</ecNumber>
    </recommendedName>
</protein>
<dbReference type="InterPro" id="IPR050238">
    <property type="entry name" value="DNA_Rep/Repair_Clamp_Loader"/>
</dbReference>
<comment type="caution">
    <text evidence="14">The sequence shown here is derived from an EMBL/GenBank/DDBJ whole genome shotgun (WGS) entry which is preliminary data.</text>
</comment>
<comment type="function">
    <text evidence="11">DNA polymerase III is a complex, multichain enzyme responsible for most of the replicative synthesis in bacteria. This DNA polymerase also exhibits 3' to 5' exonuclease activity.</text>
</comment>
<keyword evidence="3 11" id="KW-0548">Nucleotidyltransferase</keyword>
<evidence type="ECO:0000256" key="9">
    <source>
        <dbReference type="ARBA" id="ARBA00022932"/>
    </source>
</evidence>
<evidence type="ECO:0000256" key="6">
    <source>
        <dbReference type="ARBA" id="ARBA00022741"/>
    </source>
</evidence>
<evidence type="ECO:0000256" key="7">
    <source>
        <dbReference type="ARBA" id="ARBA00022833"/>
    </source>
</evidence>
<evidence type="ECO:0000256" key="10">
    <source>
        <dbReference type="ARBA" id="ARBA00049244"/>
    </source>
</evidence>
<dbReference type="CDD" id="cd18137">
    <property type="entry name" value="HLD_clamp_pol_III_gamma_tau"/>
    <property type="match status" value="1"/>
</dbReference>
<keyword evidence="5" id="KW-0479">Metal-binding</keyword>
<dbReference type="InterPro" id="IPR003593">
    <property type="entry name" value="AAA+_ATPase"/>
</dbReference>
<dbReference type="SMART" id="SM00382">
    <property type="entry name" value="AAA"/>
    <property type="match status" value="1"/>
</dbReference>
<feature type="compositionally biased region" description="Low complexity" evidence="12">
    <location>
        <begin position="464"/>
        <end position="477"/>
    </location>
</feature>
<evidence type="ECO:0000256" key="4">
    <source>
        <dbReference type="ARBA" id="ARBA00022705"/>
    </source>
</evidence>
<dbReference type="GO" id="GO:0005524">
    <property type="term" value="F:ATP binding"/>
    <property type="evidence" value="ECO:0007669"/>
    <property type="project" value="UniProtKB-KW"/>
</dbReference>
<dbReference type="PANTHER" id="PTHR11669:SF0">
    <property type="entry name" value="PROTEIN STICHEL-LIKE 2"/>
    <property type="match status" value="1"/>
</dbReference>
<dbReference type="InterPro" id="IPR045085">
    <property type="entry name" value="HLD_clamp_pol_III_gamma_tau"/>
</dbReference>
<keyword evidence="8 11" id="KW-0067">ATP-binding</keyword>
<dbReference type="Gene3D" id="3.40.50.300">
    <property type="entry name" value="P-loop containing nucleotide triphosphate hydrolases"/>
    <property type="match status" value="1"/>
</dbReference>
<feature type="region of interest" description="Disordered" evidence="12">
    <location>
        <begin position="447"/>
        <end position="479"/>
    </location>
</feature>
<feature type="region of interest" description="Disordered" evidence="12">
    <location>
        <begin position="369"/>
        <end position="430"/>
    </location>
</feature>
<dbReference type="Pfam" id="PF13177">
    <property type="entry name" value="DNA_pol3_delta2"/>
    <property type="match status" value="1"/>
</dbReference>
<feature type="region of interest" description="Disordered" evidence="12">
    <location>
        <begin position="495"/>
        <end position="535"/>
    </location>
</feature>
<organism evidence="14 15">
    <name type="scientific">Aliidiomarina taiwanensis</name>
    <dbReference type="NCBI Taxonomy" id="946228"/>
    <lineage>
        <taxon>Bacteria</taxon>
        <taxon>Pseudomonadati</taxon>
        <taxon>Pseudomonadota</taxon>
        <taxon>Gammaproteobacteria</taxon>
        <taxon>Alteromonadales</taxon>
        <taxon>Idiomarinaceae</taxon>
        <taxon>Aliidiomarina</taxon>
    </lineage>
</organism>
<dbReference type="CDD" id="cd00009">
    <property type="entry name" value="AAA"/>
    <property type="match status" value="1"/>
</dbReference>
<reference evidence="14 15" key="1">
    <citation type="journal article" date="2011" name="Front. Microbiol.">
        <title>Genomic signatures of strain selection and enhancement in Bacillus atrophaeus var. globigii, a historical biowarfare simulant.</title>
        <authorList>
            <person name="Gibbons H.S."/>
            <person name="Broomall S.M."/>
            <person name="McNew L.A."/>
            <person name="Daligault H."/>
            <person name="Chapman C."/>
            <person name="Bruce D."/>
            <person name="Karavis M."/>
            <person name="Krepps M."/>
            <person name="McGregor P.A."/>
            <person name="Hong C."/>
            <person name="Park K.H."/>
            <person name="Akmal A."/>
            <person name="Feldman A."/>
            <person name="Lin J.S."/>
            <person name="Chang W.E."/>
            <person name="Higgs B.W."/>
            <person name="Demirev P."/>
            <person name="Lindquist J."/>
            <person name="Liem A."/>
            <person name="Fochler E."/>
            <person name="Read T.D."/>
            <person name="Tapia R."/>
            <person name="Johnson S."/>
            <person name="Bishop-Lilly K.A."/>
            <person name="Detter C."/>
            <person name="Han C."/>
            <person name="Sozhamannan S."/>
            <person name="Rosenzweig C.N."/>
            <person name="Skowronski E.W."/>
        </authorList>
    </citation>
    <scope>NUCLEOTIDE SEQUENCE [LARGE SCALE GENOMIC DNA]</scope>
    <source>
        <strain evidence="14 15">AIT1</strain>
    </source>
</reference>
<dbReference type="Proteomes" id="UP000286976">
    <property type="component" value="Unassembled WGS sequence"/>
</dbReference>
<dbReference type="Pfam" id="PF12170">
    <property type="entry name" value="DNA_pol3_tau_5"/>
    <property type="match status" value="1"/>
</dbReference>
<comment type="subunit">
    <text evidence="11">DNA polymerase III contains a core (composed of alpha, epsilon and theta chains) that associates with a tau subunit. This core dimerizes to form the POLIII' complex. PolIII' associates with the gamma complex (composed of gamma, delta, delta', psi and chi chains) and with the beta chain to form the complete DNA polymerase III complex.</text>
</comment>
<dbReference type="Gene3D" id="1.10.8.60">
    <property type="match status" value="1"/>
</dbReference>
<dbReference type="FunFam" id="1.20.272.10:FF:000003">
    <property type="entry name" value="DNA polymerase III subunit gamma/tau"/>
    <property type="match status" value="1"/>
</dbReference>
<feature type="compositionally biased region" description="Pro residues" evidence="12">
    <location>
        <begin position="412"/>
        <end position="429"/>
    </location>
</feature>
<dbReference type="NCBIfam" id="NF004046">
    <property type="entry name" value="PRK05563.1"/>
    <property type="match status" value="1"/>
</dbReference>
<comment type="similarity">
    <text evidence="1 11">Belongs to the DnaX/STICHEL family.</text>
</comment>
<dbReference type="EMBL" id="PIPQ01000003">
    <property type="protein sequence ID" value="RUO40594.1"/>
    <property type="molecule type" value="Genomic_DNA"/>
</dbReference>
<accession>A0A432X277</accession>
<evidence type="ECO:0000313" key="14">
    <source>
        <dbReference type="EMBL" id="RUO40594.1"/>
    </source>
</evidence>
<feature type="compositionally biased region" description="Low complexity" evidence="12">
    <location>
        <begin position="390"/>
        <end position="411"/>
    </location>
</feature>
<gene>
    <name evidence="11" type="primary">dnaX</name>
    <name evidence="14" type="ORF">CWE15_07565</name>
</gene>
<proteinExistence type="inferred from homology"/>